<dbReference type="Pfam" id="PF01019">
    <property type="entry name" value="G_glu_transpept"/>
    <property type="match status" value="1"/>
</dbReference>
<feature type="compositionally biased region" description="Basic and acidic residues" evidence="2">
    <location>
        <begin position="571"/>
        <end position="583"/>
    </location>
</feature>
<evidence type="ECO:0000256" key="1">
    <source>
        <dbReference type="PIRSR" id="PIRSR600101-2"/>
    </source>
</evidence>
<dbReference type="PRINTS" id="PR01210">
    <property type="entry name" value="GGTRANSPTASE"/>
</dbReference>
<dbReference type="AlphaFoldDB" id="A0A0P4VPX3"/>
<dbReference type="PANTHER" id="PTHR11686">
    <property type="entry name" value="GAMMA GLUTAMYL TRANSPEPTIDASE"/>
    <property type="match status" value="1"/>
</dbReference>
<organism evidence="4">
    <name type="scientific">Scylla olivacea</name>
    <name type="common">Orange mud crab</name>
    <name type="synonym">Cancer olivacea</name>
    <dbReference type="NCBI Taxonomy" id="85551"/>
    <lineage>
        <taxon>Eukaryota</taxon>
        <taxon>Metazoa</taxon>
        <taxon>Ecdysozoa</taxon>
        <taxon>Arthropoda</taxon>
        <taxon>Crustacea</taxon>
        <taxon>Multicrustacea</taxon>
        <taxon>Malacostraca</taxon>
        <taxon>Eumalacostraca</taxon>
        <taxon>Eucarida</taxon>
        <taxon>Decapoda</taxon>
        <taxon>Pleocyemata</taxon>
        <taxon>Brachyura</taxon>
        <taxon>Eubrachyura</taxon>
        <taxon>Portunoidea</taxon>
        <taxon>Portunidae</taxon>
        <taxon>Portuninae</taxon>
        <taxon>Scylla</taxon>
    </lineage>
</organism>
<proteinExistence type="predicted"/>
<evidence type="ECO:0000313" key="4">
    <source>
        <dbReference type="EMBL" id="JAI56977.1"/>
    </source>
</evidence>
<dbReference type="PANTHER" id="PTHR11686:SF54">
    <property type="entry name" value="GLUTATHIONE HYDROLASE 7"/>
    <property type="match status" value="1"/>
</dbReference>
<evidence type="ECO:0008006" key="5">
    <source>
        <dbReference type="Google" id="ProtNLM"/>
    </source>
</evidence>
<feature type="binding site" evidence="1">
    <location>
        <position position="471"/>
    </location>
    <ligand>
        <name>L-glutamate</name>
        <dbReference type="ChEBI" id="CHEBI:29985"/>
    </ligand>
</feature>
<feature type="binding site" evidence="1">
    <location>
        <begin position="450"/>
        <end position="451"/>
    </location>
    <ligand>
        <name>L-glutamate</name>
        <dbReference type="ChEBI" id="CHEBI:29985"/>
    </ligand>
</feature>
<dbReference type="GO" id="GO:0036374">
    <property type="term" value="F:glutathione hydrolase activity"/>
    <property type="evidence" value="ECO:0007669"/>
    <property type="project" value="InterPro"/>
</dbReference>
<dbReference type="InterPro" id="IPR029055">
    <property type="entry name" value="Ntn_hydrolases_N"/>
</dbReference>
<dbReference type="SUPFAM" id="SSF56235">
    <property type="entry name" value="N-terminal nucleophile aminohydrolases (Ntn hydrolases)"/>
    <property type="match status" value="1"/>
</dbReference>
<feature type="transmembrane region" description="Helical" evidence="3">
    <location>
        <begin position="38"/>
        <end position="63"/>
    </location>
</feature>
<accession>A0A0P4VPX3</accession>
<evidence type="ECO:0000256" key="2">
    <source>
        <dbReference type="SAM" id="MobiDB-lite"/>
    </source>
</evidence>
<evidence type="ECO:0000256" key="3">
    <source>
        <dbReference type="SAM" id="Phobius"/>
    </source>
</evidence>
<keyword evidence="3" id="KW-1133">Transmembrane helix</keyword>
<feature type="region of interest" description="Disordered" evidence="2">
    <location>
        <begin position="559"/>
        <end position="605"/>
    </location>
</feature>
<dbReference type="InterPro" id="IPR000101">
    <property type="entry name" value="GGT_peptidase"/>
</dbReference>
<feature type="compositionally biased region" description="Low complexity" evidence="2">
    <location>
        <begin position="596"/>
        <end position="605"/>
    </location>
</feature>
<keyword evidence="3" id="KW-0472">Membrane</keyword>
<dbReference type="Gene3D" id="3.60.20.40">
    <property type="match status" value="1"/>
</dbReference>
<dbReference type="GO" id="GO:0005886">
    <property type="term" value="C:plasma membrane"/>
    <property type="evidence" value="ECO:0007669"/>
    <property type="project" value="TreeGrafter"/>
</dbReference>
<dbReference type="GO" id="GO:0006751">
    <property type="term" value="P:glutathione catabolic process"/>
    <property type="evidence" value="ECO:0007669"/>
    <property type="project" value="InterPro"/>
</dbReference>
<name>A0A0P4VPX3_SCYOL</name>
<sequence length="605" mass="65741">MILTDHTASHGYTEESVLRPHPFHSSKKRHCCHGGGDGFTIISTCFFVLTIAITVALIIQIYYGSPEVMPHGAVATDVEECSRVGASILAAGGSAVDVAVASVMCLMVVHPHTVGPGGSGVMLVHDHKMNTTTVIDFQSAVPSGYNHQNPPPGPTEARSVGVPGLLRGLEHAHRKFGKLPWEKLISPSIDIARRGFNVSAQLEDALKKLNNTKSSGDTLFQHFFFPKGHMLKKGDFIQRENFAELLDIVSARGANTFYSLDFDHDNINAMQAEGAEIQARDFRAYEVHELPSVQMTLKNHTIHTSPVFSGGAQLLAALHLLKHANITTTTPQHHLYDTFIQAIRRSYAYLIHLGSGVDAGLVNRTEIETEDLDAEFGGETDTPLPRQLPEQAGSPVSVMDTFDQYVATVVGLGTHFGSRYMTRHGILFNNHLSNLMATAGAGYVPSRPVTSYTPVVITDMNRICGARVVLASPEVGAAVQVVGQLIFRDRPLIDAIKQRRVTVSADNNLVLVDDLRNHDVAPLPGDVRNYLEAQNNTLRILYPPYASVNGITKDKDALTSWSDSRGGGVAHRLEPPVKPKPEETQTPSPTPPPEVVTPGEPVMMP</sequence>
<dbReference type="InterPro" id="IPR043137">
    <property type="entry name" value="GGT_ssub_C"/>
</dbReference>
<keyword evidence="3" id="KW-0812">Transmembrane</keyword>
<reference evidence="4" key="1">
    <citation type="submission" date="2015-09" db="EMBL/GenBank/DDBJ databases">
        <title>Scylla olivacea transcriptome.</title>
        <authorList>
            <person name="Ikhwanuddin M."/>
        </authorList>
    </citation>
    <scope>NUCLEOTIDE SEQUENCE</scope>
</reference>
<protein>
    <recommendedName>
        <fullName evidence="5">Gamma-glutamyltransferase</fullName>
    </recommendedName>
</protein>
<dbReference type="EMBL" id="GDRN01110076">
    <property type="protein sequence ID" value="JAI56977.1"/>
    <property type="molecule type" value="Transcribed_RNA"/>
</dbReference>